<dbReference type="Pfam" id="PF23704">
    <property type="entry name" value="WHD_GTF3C1_N"/>
    <property type="match status" value="1"/>
</dbReference>
<dbReference type="STRING" id="905079.L1IKS9"/>
<dbReference type="EnsemblProtists" id="EKX36529">
    <property type="protein sequence ID" value="EKX36529"/>
    <property type="gene ID" value="GUITHDRAFT_117309"/>
</dbReference>
<evidence type="ECO:0000313" key="12">
    <source>
        <dbReference type="EnsemblProtists" id="EKX36529"/>
    </source>
</evidence>
<dbReference type="GO" id="GO:0000127">
    <property type="term" value="C:transcription factor TFIIIC complex"/>
    <property type="evidence" value="ECO:0007669"/>
    <property type="project" value="InterPro"/>
</dbReference>
<reference evidence="13" key="2">
    <citation type="submission" date="2012-11" db="EMBL/GenBank/DDBJ databases">
        <authorList>
            <person name="Kuo A."/>
            <person name="Curtis B.A."/>
            <person name="Tanifuji G."/>
            <person name="Burki F."/>
            <person name="Gruber A."/>
            <person name="Irimia M."/>
            <person name="Maruyama S."/>
            <person name="Arias M.C."/>
            <person name="Ball S.G."/>
            <person name="Gile G.H."/>
            <person name="Hirakawa Y."/>
            <person name="Hopkins J.F."/>
            <person name="Rensing S.A."/>
            <person name="Schmutz J."/>
            <person name="Symeonidi A."/>
            <person name="Elias M."/>
            <person name="Eveleigh R.J."/>
            <person name="Herman E.K."/>
            <person name="Klute M.J."/>
            <person name="Nakayama T."/>
            <person name="Obornik M."/>
            <person name="Reyes-Prieto A."/>
            <person name="Armbrust E.V."/>
            <person name="Aves S.J."/>
            <person name="Beiko R.G."/>
            <person name="Coutinho P."/>
            <person name="Dacks J.B."/>
            <person name="Durnford D.G."/>
            <person name="Fast N.M."/>
            <person name="Green B.R."/>
            <person name="Grisdale C."/>
            <person name="Hempe F."/>
            <person name="Henrissat B."/>
            <person name="Hoppner M.P."/>
            <person name="Ishida K.-I."/>
            <person name="Kim E."/>
            <person name="Koreny L."/>
            <person name="Kroth P.G."/>
            <person name="Liu Y."/>
            <person name="Malik S.-B."/>
            <person name="Maier U.G."/>
            <person name="McRose D."/>
            <person name="Mock T."/>
            <person name="Neilson J.A."/>
            <person name="Onodera N.T."/>
            <person name="Poole A.M."/>
            <person name="Pritham E.J."/>
            <person name="Richards T.A."/>
            <person name="Rocap G."/>
            <person name="Roy S.W."/>
            <person name="Sarai C."/>
            <person name="Schaack S."/>
            <person name="Shirato S."/>
            <person name="Slamovits C.H."/>
            <person name="Spencer D.F."/>
            <person name="Suzuki S."/>
            <person name="Worden A.Z."/>
            <person name="Zauner S."/>
            <person name="Barry K."/>
            <person name="Bell C."/>
            <person name="Bharti A.K."/>
            <person name="Crow J.A."/>
            <person name="Grimwood J."/>
            <person name="Kramer R."/>
            <person name="Lindquist E."/>
            <person name="Lucas S."/>
            <person name="Salamov A."/>
            <person name="McFadden G.I."/>
            <person name="Lane C.E."/>
            <person name="Keeling P.J."/>
            <person name="Gray M.W."/>
            <person name="Grigoriev I.V."/>
            <person name="Archibald J.M."/>
        </authorList>
    </citation>
    <scope>NUCLEOTIDE SEQUENCE</scope>
    <source>
        <strain evidence="13">CCMP2712</strain>
    </source>
</reference>
<reference evidence="12" key="3">
    <citation type="submission" date="2016-03" db="UniProtKB">
        <authorList>
            <consortium name="EnsemblProtists"/>
        </authorList>
    </citation>
    <scope>IDENTIFICATION</scope>
</reference>
<evidence type="ECO:0000256" key="4">
    <source>
        <dbReference type="ARBA" id="ARBA00023163"/>
    </source>
</evidence>
<evidence type="ECO:0000313" key="13">
    <source>
        <dbReference type="Proteomes" id="UP000011087"/>
    </source>
</evidence>
<evidence type="ECO:0000256" key="3">
    <source>
        <dbReference type="ARBA" id="ARBA00023125"/>
    </source>
</evidence>
<dbReference type="InterPro" id="IPR044210">
    <property type="entry name" value="Tfc3-like"/>
</dbReference>
<evidence type="ECO:0000313" key="11">
    <source>
        <dbReference type="EMBL" id="EKX36529.1"/>
    </source>
</evidence>
<feature type="compositionally biased region" description="Acidic residues" evidence="6">
    <location>
        <begin position="985"/>
        <end position="1000"/>
    </location>
</feature>
<dbReference type="HOGENOM" id="CLU_283056_0_0_1"/>
<evidence type="ECO:0000259" key="8">
    <source>
        <dbReference type="Pfam" id="PF23704"/>
    </source>
</evidence>
<dbReference type="Pfam" id="PF04182">
    <property type="entry name" value="B-block_TFIIIC"/>
    <property type="match status" value="1"/>
</dbReference>
<evidence type="ECO:0000259" key="7">
    <source>
        <dbReference type="Pfam" id="PF04182"/>
    </source>
</evidence>
<dbReference type="InterPro" id="IPR056020">
    <property type="entry name" value="DUF7599"/>
</dbReference>
<dbReference type="PaxDb" id="55529-EKX36529"/>
<name>L1IKS9_GUITC</name>
<reference evidence="11 13" key="1">
    <citation type="journal article" date="2012" name="Nature">
        <title>Algal genomes reveal evolutionary mosaicism and the fate of nucleomorphs.</title>
        <authorList>
            <consortium name="DOE Joint Genome Institute"/>
            <person name="Curtis B.A."/>
            <person name="Tanifuji G."/>
            <person name="Burki F."/>
            <person name="Gruber A."/>
            <person name="Irimia M."/>
            <person name="Maruyama S."/>
            <person name="Arias M.C."/>
            <person name="Ball S.G."/>
            <person name="Gile G.H."/>
            <person name="Hirakawa Y."/>
            <person name="Hopkins J.F."/>
            <person name="Kuo A."/>
            <person name="Rensing S.A."/>
            <person name="Schmutz J."/>
            <person name="Symeonidi A."/>
            <person name="Elias M."/>
            <person name="Eveleigh R.J."/>
            <person name="Herman E.K."/>
            <person name="Klute M.J."/>
            <person name="Nakayama T."/>
            <person name="Obornik M."/>
            <person name="Reyes-Prieto A."/>
            <person name="Armbrust E.V."/>
            <person name="Aves S.J."/>
            <person name="Beiko R.G."/>
            <person name="Coutinho P."/>
            <person name="Dacks J.B."/>
            <person name="Durnford D.G."/>
            <person name="Fast N.M."/>
            <person name="Green B.R."/>
            <person name="Grisdale C.J."/>
            <person name="Hempel F."/>
            <person name="Henrissat B."/>
            <person name="Hoppner M.P."/>
            <person name="Ishida K."/>
            <person name="Kim E."/>
            <person name="Koreny L."/>
            <person name="Kroth P.G."/>
            <person name="Liu Y."/>
            <person name="Malik S.B."/>
            <person name="Maier U.G."/>
            <person name="McRose D."/>
            <person name="Mock T."/>
            <person name="Neilson J.A."/>
            <person name="Onodera N.T."/>
            <person name="Poole A.M."/>
            <person name="Pritham E.J."/>
            <person name="Richards T.A."/>
            <person name="Rocap G."/>
            <person name="Roy S.W."/>
            <person name="Sarai C."/>
            <person name="Schaack S."/>
            <person name="Shirato S."/>
            <person name="Slamovits C.H."/>
            <person name="Spencer D.F."/>
            <person name="Suzuki S."/>
            <person name="Worden A.Z."/>
            <person name="Zauner S."/>
            <person name="Barry K."/>
            <person name="Bell C."/>
            <person name="Bharti A.K."/>
            <person name="Crow J.A."/>
            <person name="Grimwood J."/>
            <person name="Kramer R."/>
            <person name="Lindquist E."/>
            <person name="Lucas S."/>
            <person name="Salamov A."/>
            <person name="McFadden G.I."/>
            <person name="Lane C.E."/>
            <person name="Keeling P.J."/>
            <person name="Gray M.W."/>
            <person name="Grigoriev I.V."/>
            <person name="Archibald J.M."/>
        </authorList>
    </citation>
    <scope>NUCLEOTIDE SEQUENCE</scope>
    <source>
        <strain evidence="11 13">CCMP2712</strain>
    </source>
</reference>
<dbReference type="Proteomes" id="UP000011087">
    <property type="component" value="Unassembled WGS sequence"/>
</dbReference>
<evidence type="ECO:0000256" key="6">
    <source>
        <dbReference type="SAM" id="MobiDB-lite"/>
    </source>
</evidence>
<dbReference type="Pfam" id="PF24657">
    <property type="entry name" value="DUF7646"/>
    <property type="match status" value="1"/>
</dbReference>
<dbReference type="GO" id="GO:0042791">
    <property type="term" value="P:5S class rRNA transcription by RNA polymerase III"/>
    <property type="evidence" value="ECO:0007669"/>
    <property type="project" value="TreeGrafter"/>
</dbReference>
<dbReference type="Pfam" id="PF24538">
    <property type="entry name" value="DUF7599"/>
    <property type="match status" value="1"/>
</dbReference>
<dbReference type="KEGG" id="gtt:GUITHDRAFT_117309"/>
<dbReference type="EMBL" id="JH993072">
    <property type="protein sequence ID" value="EKX36529.1"/>
    <property type="molecule type" value="Genomic_DNA"/>
</dbReference>
<keyword evidence="2" id="KW-0597">Phosphoprotein</keyword>
<dbReference type="InterPro" id="IPR056063">
    <property type="entry name" value="DUF7646"/>
</dbReference>
<evidence type="ECO:0000259" key="9">
    <source>
        <dbReference type="Pfam" id="PF24538"/>
    </source>
</evidence>
<feature type="domain" description="DUF7599" evidence="9">
    <location>
        <begin position="188"/>
        <end position="278"/>
    </location>
</feature>
<organism evidence="11">
    <name type="scientific">Guillardia theta (strain CCMP2712)</name>
    <name type="common">Cryptophyte</name>
    <dbReference type="NCBI Taxonomy" id="905079"/>
    <lineage>
        <taxon>Eukaryota</taxon>
        <taxon>Cryptophyceae</taxon>
        <taxon>Pyrenomonadales</taxon>
        <taxon>Geminigeraceae</taxon>
        <taxon>Guillardia</taxon>
    </lineage>
</organism>
<dbReference type="GO" id="GO:0005634">
    <property type="term" value="C:nucleus"/>
    <property type="evidence" value="ECO:0007669"/>
    <property type="project" value="UniProtKB-SubCell"/>
</dbReference>
<feature type="region of interest" description="Disordered" evidence="6">
    <location>
        <begin position="1043"/>
        <end position="1102"/>
    </location>
</feature>
<dbReference type="PANTHER" id="PTHR15180:SF1">
    <property type="entry name" value="GENERAL TRANSCRIPTION FACTOR 3C POLYPEPTIDE 1"/>
    <property type="match status" value="1"/>
</dbReference>
<feature type="compositionally biased region" description="Low complexity" evidence="6">
    <location>
        <begin position="966"/>
        <end position="981"/>
    </location>
</feature>
<accession>L1IKS9</accession>
<dbReference type="OrthoDB" id="68020at2759"/>
<dbReference type="GO" id="GO:0003677">
    <property type="term" value="F:DNA binding"/>
    <property type="evidence" value="ECO:0007669"/>
    <property type="project" value="UniProtKB-KW"/>
</dbReference>
<evidence type="ECO:0000256" key="5">
    <source>
        <dbReference type="ARBA" id="ARBA00023242"/>
    </source>
</evidence>
<dbReference type="InterPro" id="IPR007309">
    <property type="entry name" value="TFIIIC_Bblock-bd"/>
</dbReference>
<dbReference type="RefSeq" id="XP_005823509.1">
    <property type="nucleotide sequence ID" value="XM_005823452.1"/>
</dbReference>
<feature type="domain" description="DUF7646" evidence="10">
    <location>
        <begin position="283"/>
        <end position="350"/>
    </location>
</feature>
<feature type="region of interest" description="Disordered" evidence="6">
    <location>
        <begin position="353"/>
        <end position="387"/>
    </location>
</feature>
<comment type="subcellular location">
    <subcellularLocation>
        <location evidence="1">Nucleus</location>
    </subcellularLocation>
</comment>
<keyword evidence="13" id="KW-1185">Reference proteome</keyword>
<sequence length="1102" mass="120860">MEELVGQAVDECGLAGRQGLSLQQLFDRLELSSGIFLAPYLRQRLERRLQSMPCISMEERSSHGNQCVWLVADSNTRLASLGITEAVALQDASLRILESIAGYRQNGVLQSELSKLVMMDPKTLFHHMKPLKARKLLVVKQVSVSGTGEAQSTLRTNLLVLPRFAQSEEFYLAQGVSLLEDLKPLEERTVQLLEATPDSLLPEIKLKKLLLSSQEFSKAKVHHLWERIRRNLENSGSVERILVVRGGEEEGEAAKANASGKVSCLRLVRNEEPAASSEGSPVLQVPLVQQELRMIRAAGASGILHTDLARTLGVEIKVSYNLVLTLASSFGVKLNAENNGKQMHYRLLMQEEEGGREGVAPPGSAVKLLPNDEEPPKAEDAQGPTGGCCPPVEGRISRESVMSHPSWDGSTVTKQVIVRSNALLEHLGKVKAMLVSDIRPFLRSVDNKIAREDGKASVTVDGKTVDRLVSMLVSLGHICRKTYEGDRGGAGAGAGADGVGGVGGGGGRKSAKAIDLIFVPGTDLRGQEVVAALNVNPYQYRDGEERQVVRYLLSPEDLRRAPKSGDSSAHHLGKLLNGFSSSKLMQLYAFHRFLFRRFLAAAAPPDPPAAAAAAAVAVAPLPPAASPPSGLQCPSVKSLRYEEIVQGMPLVVFLQVIGCPHAIPGLNELMEEETTVGGCGGEVQQKLESSSARVLKKVKEFVSQLARVGFASVLLETRSISDEGDVEEATEVVRLHSLVDLSFIVGSGEGASSSEKMQLESAADLDELWRRIAMMCGSSQLSFLLQRDGREEKGEEKEKEEGREEQGGMQPGEKEGLWMLSRRHWETAFAKEEDHKLLIDKEMDSMTDVAVPDQALLRPSQSSLSSSPDAVAFVSKLACLLTISKESIARFFSKVPHVSFPFDAPFQRTRAASFLAPTARRTGLKTVSKKNNLRAQGEGERKRPIVRDSRKVRNALQHLRKRSTPETQQQVEEQEAAAGPGAEKEDGEEMEMSDGEETSLADDKVVVLPRRRKRARTSWGLNEEMELVFMYAQVLEAYIQEQKRKEMSREEAEEGARRRGEEEGARQGEEEEAGKLQEEEEGIQRRHWAEVGEAMERGTRSI</sequence>
<proteinExistence type="predicted"/>
<keyword evidence="4" id="KW-0804">Transcription</keyword>
<evidence type="ECO:0000259" key="10">
    <source>
        <dbReference type="Pfam" id="PF24657"/>
    </source>
</evidence>
<feature type="compositionally biased region" description="Basic and acidic residues" evidence="6">
    <location>
        <begin position="937"/>
        <end position="951"/>
    </location>
</feature>
<protein>
    <submittedName>
        <fullName evidence="11 12">Uncharacterized protein</fullName>
    </submittedName>
</protein>
<gene>
    <name evidence="11" type="ORF">GUITHDRAFT_117309</name>
</gene>
<dbReference type="AlphaFoldDB" id="L1IKS9"/>
<feature type="region of interest" description="Disordered" evidence="6">
    <location>
        <begin position="787"/>
        <end position="813"/>
    </location>
</feature>
<feature type="domain" description="B-block binding subunit of TFIIIC" evidence="7">
    <location>
        <begin position="94"/>
        <end position="166"/>
    </location>
</feature>
<dbReference type="PANTHER" id="PTHR15180">
    <property type="entry name" value="GENERAL TRANSCRIPTION FACTOR 3C POLYPEPTIDE 1"/>
    <property type="match status" value="1"/>
</dbReference>
<keyword evidence="5" id="KW-0539">Nucleus</keyword>
<feature type="domain" description="General transcription factor 3C polypeptide 1 winged-helix" evidence="8">
    <location>
        <begin position="1"/>
        <end position="62"/>
    </location>
</feature>
<dbReference type="GeneID" id="17293251"/>
<dbReference type="InterPro" id="IPR056428">
    <property type="entry name" value="WH_GTF3C1"/>
</dbReference>
<feature type="compositionally biased region" description="Basic residues" evidence="6">
    <location>
        <begin position="952"/>
        <end position="962"/>
    </location>
</feature>
<dbReference type="GO" id="GO:0006384">
    <property type="term" value="P:transcription initiation at RNA polymerase III promoter"/>
    <property type="evidence" value="ECO:0007669"/>
    <property type="project" value="InterPro"/>
</dbReference>
<evidence type="ECO:0000256" key="2">
    <source>
        <dbReference type="ARBA" id="ARBA00022553"/>
    </source>
</evidence>
<evidence type="ECO:0000256" key="1">
    <source>
        <dbReference type="ARBA" id="ARBA00004123"/>
    </source>
</evidence>
<feature type="region of interest" description="Disordered" evidence="6">
    <location>
        <begin position="923"/>
        <end position="1003"/>
    </location>
</feature>
<keyword evidence="3" id="KW-0238">DNA-binding</keyword>